<evidence type="ECO:0000313" key="4">
    <source>
        <dbReference type="Ensembl" id="ENSPMGP00000021974.1"/>
    </source>
</evidence>
<evidence type="ECO:0000313" key="5">
    <source>
        <dbReference type="Proteomes" id="UP000261520"/>
    </source>
</evidence>
<dbReference type="AlphaFoldDB" id="A0A3B4AZT4"/>
<feature type="region of interest" description="Disordered" evidence="3">
    <location>
        <begin position="141"/>
        <end position="168"/>
    </location>
</feature>
<reference evidence="4" key="1">
    <citation type="submission" date="2025-08" db="UniProtKB">
        <authorList>
            <consortium name="Ensembl"/>
        </authorList>
    </citation>
    <scope>IDENTIFICATION</scope>
</reference>
<reference evidence="4" key="2">
    <citation type="submission" date="2025-09" db="UniProtKB">
        <authorList>
            <consortium name="Ensembl"/>
        </authorList>
    </citation>
    <scope>IDENTIFICATION</scope>
</reference>
<feature type="region of interest" description="Disordered" evidence="3">
    <location>
        <begin position="93"/>
        <end position="121"/>
    </location>
</feature>
<sequence>MAGRKGCVNSLWSGTERVRIGERLKATLAGVLELELLRCKQLELVDSALDNSRNQDQSCMTSRRQQVSESPFRDELSDGAVHTSARWSTLSWDTSSDLVSPPTPDPINTVHLDSDSRPSSGFYSVSGSSLSDSCYSVSSEIAHGQAPSRPQKLWDQSPLPDSLISPSSSSSALIDLKSQLDPRYCADLVSRRTKEVYPYPSPLHAVALQSPLFTTQETTQSSPSAEALQSDDSSQPTSNNEQTLTQPTTPAQISFTQLEQYINRLARQYHTRVSASTTDLTSFGSVPFRGVCTSGKVHGSTQSLSAFESLSTPCALGGSITPCKSQQGNSARVSLITTGKKATRNSINLGNLPSATGEDLSINLHLNVNLNLNPGLNLSQSLADTPKTGSCGALKSEFTTASASSLSSTPTPALRPRPRISTCPSSLSHRSSLEVAPSFGSSHFCRSLDFSSSAPEHLSVHGSSSGSAPGSQRNSFNQEFSPNFPMVEEISRLSGLSKDVVVGLMEQGVELDIDCFDGETPGDMRGHSKSHQDQSHDYTKEMGSQRPIQLSLSVTHSPQSQSSLTPPLSHTSSPIHPYQSNYMARSPPHPLQPSPMGATPLSVFRRDAPFQCSLPRTNTRSSAVDQCGIPPRGGSLRQSGGGGWKRGEAQGLYRGKHASHKLIRAATVSSYAKREDYSSIWAEDKVVERGVQIPKKNSTKLWNRFEGRLFGKDLESEQEEMDKAEYGFGWRRNTGGSYRRTQDKDLFWMNETKGECSPMFSKRRGREDGERRSSSLRLSRRALFRSESQGLLVSLHHDEPVKRALWVSSLDVGQGSMRKDEGVRLLRKREDKGLSSTASLFNLSHSESIEGSCQSMSPLSSPSFSPSPPRRTLQRSHSLRDLGKRVFGSMRSLSLKRKPSKK</sequence>
<feature type="compositionally biased region" description="Polar residues" evidence="3">
    <location>
        <begin position="53"/>
        <end position="69"/>
    </location>
</feature>
<evidence type="ECO:0000256" key="2">
    <source>
        <dbReference type="ARBA" id="ARBA00023054"/>
    </source>
</evidence>
<keyword evidence="2" id="KW-0175">Coiled coil</keyword>
<protein>
    <submittedName>
        <fullName evidence="4">Uncharacterized protein</fullName>
    </submittedName>
</protein>
<feature type="compositionally biased region" description="Polar residues" evidence="3">
    <location>
        <begin position="214"/>
        <end position="224"/>
    </location>
</feature>
<feature type="compositionally biased region" description="Polar residues" evidence="3">
    <location>
        <begin position="546"/>
        <end position="555"/>
    </location>
</feature>
<feature type="region of interest" description="Disordered" evidence="3">
    <location>
        <begin position="614"/>
        <end position="644"/>
    </location>
</feature>
<feature type="region of interest" description="Disordered" evidence="3">
    <location>
        <begin position="214"/>
        <end position="250"/>
    </location>
</feature>
<dbReference type="Ensembl" id="ENSPMGT00000023403.1">
    <property type="protein sequence ID" value="ENSPMGP00000021974.1"/>
    <property type="gene ID" value="ENSPMGG00000017798.1"/>
</dbReference>
<dbReference type="PANTHER" id="PTHR15919">
    <property type="entry name" value="DAPPER-RELATED"/>
    <property type="match status" value="1"/>
</dbReference>
<feature type="compositionally biased region" description="Low complexity" evidence="3">
    <location>
        <begin position="852"/>
        <end position="864"/>
    </location>
</feature>
<feature type="compositionally biased region" description="Polar residues" evidence="3">
    <location>
        <begin position="230"/>
        <end position="250"/>
    </location>
</feature>
<feature type="compositionally biased region" description="Basic and acidic residues" evidence="3">
    <location>
        <begin position="522"/>
        <end position="540"/>
    </location>
</feature>
<accession>A0A3B4AZT4</accession>
<dbReference type="PANTHER" id="PTHR15919:SF14">
    <property type="entry name" value="DAPPER HOMOLOG 2"/>
    <property type="match status" value="1"/>
</dbReference>
<feature type="region of interest" description="Disordered" evidence="3">
    <location>
        <begin position="456"/>
        <end position="480"/>
    </location>
</feature>
<dbReference type="STRING" id="409849.ENSPMGP00000021974"/>
<dbReference type="Proteomes" id="UP000261520">
    <property type="component" value="Unplaced"/>
</dbReference>
<feature type="region of interest" description="Disordered" evidence="3">
    <location>
        <begin position="402"/>
        <end position="427"/>
    </location>
</feature>
<evidence type="ECO:0000256" key="3">
    <source>
        <dbReference type="SAM" id="MobiDB-lite"/>
    </source>
</evidence>
<feature type="compositionally biased region" description="Low complexity" evidence="3">
    <location>
        <begin position="402"/>
        <end position="414"/>
    </location>
</feature>
<feature type="compositionally biased region" description="Low complexity" evidence="3">
    <location>
        <begin position="556"/>
        <end position="574"/>
    </location>
</feature>
<comment type="similarity">
    <text evidence="1">Belongs to the dapper family.</text>
</comment>
<dbReference type="GO" id="GO:1900108">
    <property type="term" value="P:negative regulation of nodal signaling pathway"/>
    <property type="evidence" value="ECO:0007669"/>
    <property type="project" value="TreeGrafter"/>
</dbReference>
<feature type="compositionally biased region" description="Low complexity" evidence="3">
    <location>
        <begin position="157"/>
        <end position="168"/>
    </location>
</feature>
<dbReference type="InterPro" id="IPR024843">
    <property type="entry name" value="Dapper"/>
</dbReference>
<feature type="compositionally biased region" description="Polar residues" evidence="3">
    <location>
        <begin position="614"/>
        <end position="624"/>
    </location>
</feature>
<feature type="region of interest" description="Disordered" evidence="3">
    <location>
        <begin position="53"/>
        <end position="78"/>
    </location>
</feature>
<keyword evidence="5" id="KW-1185">Reference proteome</keyword>
<dbReference type="Pfam" id="PF15268">
    <property type="entry name" value="Dapper"/>
    <property type="match status" value="1"/>
</dbReference>
<name>A0A3B4AZT4_9GOBI</name>
<evidence type="ECO:0000256" key="1">
    <source>
        <dbReference type="ARBA" id="ARBA00010807"/>
    </source>
</evidence>
<feature type="region of interest" description="Disordered" evidence="3">
    <location>
        <begin position="515"/>
        <end position="601"/>
    </location>
</feature>
<proteinExistence type="inferred from homology"/>
<feature type="region of interest" description="Disordered" evidence="3">
    <location>
        <begin position="851"/>
        <end position="881"/>
    </location>
</feature>
<feature type="compositionally biased region" description="Polar residues" evidence="3">
    <location>
        <begin position="461"/>
        <end position="480"/>
    </location>
</feature>
<dbReference type="GO" id="GO:0005737">
    <property type="term" value="C:cytoplasm"/>
    <property type="evidence" value="ECO:0007669"/>
    <property type="project" value="TreeGrafter"/>
</dbReference>
<organism evidence="4 5">
    <name type="scientific">Periophthalmus magnuspinnatus</name>
    <dbReference type="NCBI Taxonomy" id="409849"/>
    <lineage>
        <taxon>Eukaryota</taxon>
        <taxon>Metazoa</taxon>
        <taxon>Chordata</taxon>
        <taxon>Craniata</taxon>
        <taxon>Vertebrata</taxon>
        <taxon>Euteleostomi</taxon>
        <taxon>Actinopterygii</taxon>
        <taxon>Neopterygii</taxon>
        <taxon>Teleostei</taxon>
        <taxon>Neoteleostei</taxon>
        <taxon>Acanthomorphata</taxon>
        <taxon>Gobiaria</taxon>
        <taxon>Gobiiformes</taxon>
        <taxon>Gobioidei</taxon>
        <taxon>Gobiidae</taxon>
        <taxon>Oxudercinae</taxon>
        <taxon>Periophthalmus</taxon>
    </lineage>
</organism>